<gene>
    <name evidence="2" type="ORF">PACLA_8A074325</name>
</gene>
<dbReference type="AlphaFoldDB" id="A0A6S7GHT2"/>
<evidence type="ECO:0000313" key="3">
    <source>
        <dbReference type="Proteomes" id="UP001152795"/>
    </source>
</evidence>
<comment type="caution">
    <text evidence="2">The sequence shown here is derived from an EMBL/GenBank/DDBJ whole genome shotgun (WGS) entry which is preliminary data.</text>
</comment>
<dbReference type="PANTHER" id="PTHR35450">
    <property type="entry name" value="REVERSE TRANSCRIPTASE DOMAIN-CONTAINING PROTEIN"/>
    <property type="match status" value="1"/>
</dbReference>
<keyword evidence="3" id="KW-1185">Reference proteome</keyword>
<evidence type="ECO:0000313" key="2">
    <source>
        <dbReference type="EMBL" id="CAB3990883.1"/>
    </source>
</evidence>
<accession>A0A6S7GHT2</accession>
<dbReference type="InterPro" id="IPR000477">
    <property type="entry name" value="RT_dom"/>
</dbReference>
<name>A0A6S7GHT2_PARCT</name>
<dbReference type="EMBL" id="CACRXK020001744">
    <property type="protein sequence ID" value="CAB3990883.1"/>
    <property type="molecule type" value="Genomic_DNA"/>
</dbReference>
<dbReference type="Pfam" id="PF00078">
    <property type="entry name" value="RVT_1"/>
    <property type="match status" value="1"/>
</dbReference>
<reference evidence="2" key="1">
    <citation type="submission" date="2020-04" db="EMBL/GenBank/DDBJ databases">
        <authorList>
            <person name="Alioto T."/>
            <person name="Alioto T."/>
            <person name="Gomez Garrido J."/>
        </authorList>
    </citation>
    <scope>NUCLEOTIDE SEQUENCE</scope>
    <source>
        <strain evidence="2">A484AB</strain>
    </source>
</reference>
<evidence type="ECO:0000259" key="1">
    <source>
        <dbReference type="Pfam" id="PF00078"/>
    </source>
</evidence>
<protein>
    <recommendedName>
        <fullName evidence="1">Reverse transcriptase domain-containing protein</fullName>
    </recommendedName>
</protein>
<dbReference type="Proteomes" id="UP001152795">
    <property type="component" value="Unassembled WGS sequence"/>
</dbReference>
<dbReference type="PANTHER" id="PTHR35450:SF2">
    <property type="entry name" value="REVERSE TRANSCRIPTASE DOMAIN-CONTAINING PROTEIN"/>
    <property type="match status" value="1"/>
</dbReference>
<dbReference type="OrthoDB" id="5983751at2759"/>
<sequence>MSTFKIAANVRTFMESSMENWKTELTSSGESLGNVNIRRGIFQGDSLSPLIFVMCMIALSLILRKEKVWYEARGKELKINHILFMDDLKLFGKNKEQIDSLQRHWNGIWDKEMCNACNEKAGKIVECNGIQLPDEETIKSVEEDGYKYLDLGNACVASCWQQINPKYRTAFARKFRCIILDCLCANNIVYIPKTRSVNYILFGAKPIRTPPKVNTHATVTRHFREKLWDRALRILETHGFRPVPYCSPQNRRLQADLEIQDMLSQFGTLILSQVYMMLYRFSTFDVALSDEIKRIYPRVVIGLAIEFVFAWLSTFIQVWLYNIGIKTIWFRYWLRHVLANGIIMVVAISYFSQVLLSVFKFRMESSIHDEYTLRNCTMPFTYK</sequence>
<proteinExistence type="predicted"/>
<feature type="domain" description="Reverse transcriptase" evidence="1">
    <location>
        <begin position="22"/>
        <end position="105"/>
    </location>
</feature>
<organism evidence="2 3">
    <name type="scientific">Paramuricea clavata</name>
    <name type="common">Red gorgonian</name>
    <name type="synonym">Violescent sea-whip</name>
    <dbReference type="NCBI Taxonomy" id="317549"/>
    <lineage>
        <taxon>Eukaryota</taxon>
        <taxon>Metazoa</taxon>
        <taxon>Cnidaria</taxon>
        <taxon>Anthozoa</taxon>
        <taxon>Octocorallia</taxon>
        <taxon>Malacalcyonacea</taxon>
        <taxon>Plexauridae</taxon>
        <taxon>Paramuricea</taxon>
    </lineage>
</organism>